<organism evidence="3 4">
    <name type="scientific">Falsiroseomonas bella</name>
    <dbReference type="NCBI Taxonomy" id="2184016"/>
    <lineage>
        <taxon>Bacteria</taxon>
        <taxon>Pseudomonadati</taxon>
        <taxon>Pseudomonadota</taxon>
        <taxon>Alphaproteobacteria</taxon>
        <taxon>Acetobacterales</taxon>
        <taxon>Roseomonadaceae</taxon>
        <taxon>Falsiroseomonas</taxon>
    </lineage>
</organism>
<dbReference type="GO" id="GO:0016791">
    <property type="term" value="F:phosphatase activity"/>
    <property type="evidence" value="ECO:0007669"/>
    <property type="project" value="TreeGrafter"/>
</dbReference>
<dbReference type="CDD" id="cd00060">
    <property type="entry name" value="FHA"/>
    <property type="match status" value="1"/>
</dbReference>
<proteinExistence type="predicted"/>
<dbReference type="PANTHER" id="PTHR43156">
    <property type="entry name" value="STAGE II SPORULATION PROTEIN E-RELATED"/>
    <property type="match status" value="1"/>
</dbReference>
<keyword evidence="4" id="KW-1185">Reference proteome</keyword>
<dbReference type="Gene3D" id="3.60.40.10">
    <property type="entry name" value="PPM-type phosphatase domain"/>
    <property type="match status" value="1"/>
</dbReference>
<name>A0A317FGT5_9PROT</name>
<dbReference type="Pfam" id="PF07228">
    <property type="entry name" value="SpoIIE"/>
    <property type="match status" value="1"/>
</dbReference>
<reference evidence="4" key="1">
    <citation type="submission" date="2018-05" db="EMBL/GenBank/DDBJ databases">
        <authorList>
            <person name="Du Z."/>
            <person name="Wang X."/>
        </authorList>
    </citation>
    <scope>NUCLEOTIDE SEQUENCE [LARGE SCALE GENOMIC DNA]</scope>
    <source>
        <strain evidence="4">CQN31</strain>
    </source>
</reference>
<dbReference type="EMBL" id="QGNA01000002">
    <property type="protein sequence ID" value="PWS37159.1"/>
    <property type="molecule type" value="Genomic_DNA"/>
</dbReference>
<sequence length="373" mass="40105">MDETERTMIRRTAPAPAPGEDAILHVLQVEAPPEDPARRVILGELPIRIGRVAGNDLVLASGEVSRSHCAVVLEGGRAIVTDLGSTNGTYLNDQRLAAPTPLEEGSRLRIGPFVLAYLRGPRRTLERAAELERNLDRAARYVRALLPPAIPDGPVRAHWAFEPSVRVGGDGFGYRPLPDGRFAVWLIDAAGHGIDSALLAASAMTVLREGGPPNTEPGDCPAVLAALDGMFDTERHDGLFFTLWYGVYDPRTRRMVHIAGGHHPAYLLVPGGAEPTALGTRNLPVGAGLWGRTPQTGEAEIPLGARLYLFSDGAFETRRANGQQNALSDFLPVLTAPSVPDLPEPERLLRAARDLAGGTEFEDDVSILVLDFP</sequence>
<evidence type="ECO:0000313" key="3">
    <source>
        <dbReference type="EMBL" id="PWS37159.1"/>
    </source>
</evidence>
<dbReference type="AlphaFoldDB" id="A0A317FGT5"/>
<dbReference type="InterPro" id="IPR008984">
    <property type="entry name" value="SMAD_FHA_dom_sf"/>
</dbReference>
<dbReference type="InterPro" id="IPR000253">
    <property type="entry name" value="FHA_dom"/>
</dbReference>
<dbReference type="PROSITE" id="PS50006">
    <property type="entry name" value="FHA_DOMAIN"/>
    <property type="match status" value="1"/>
</dbReference>
<evidence type="ECO:0000256" key="1">
    <source>
        <dbReference type="ARBA" id="ARBA00022801"/>
    </source>
</evidence>
<accession>A0A317FGT5</accession>
<evidence type="ECO:0000259" key="2">
    <source>
        <dbReference type="PROSITE" id="PS50006"/>
    </source>
</evidence>
<dbReference type="Gene3D" id="2.60.200.20">
    <property type="match status" value="1"/>
</dbReference>
<dbReference type="InterPro" id="IPR001932">
    <property type="entry name" value="PPM-type_phosphatase-like_dom"/>
</dbReference>
<dbReference type="Pfam" id="PF00498">
    <property type="entry name" value="FHA"/>
    <property type="match status" value="1"/>
</dbReference>
<dbReference type="SUPFAM" id="SSF49879">
    <property type="entry name" value="SMAD/FHA domain"/>
    <property type="match status" value="1"/>
</dbReference>
<dbReference type="Proteomes" id="UP000245765">
    <property type="component" value="Unassembled WGS sequence"/>
</dbReference>
<dbReference type="InterPro" id="IPR052016">
    <property type="entry name" value="Bact_Sigma-Reg"/>
</dbReference>
<dbReference type="SMART" id="SM00331">
    <property type="entry name" value="PP2C_SIG"/>
    <property type="match status" value="1"/>
</dbReference>
<feature type="domain" description="FHA" evidence="2">
    <location>
        <begin position="47"/>
        <end position="96"/>
    </location>
</feature>
<gene>
    <name evidence="3" type="ORF">DFH01_09860</name>
</gene>
<keyword evidence="1" id="KW-0378">Hydrolase</keyword>
<dbReference type="SMART" id="SM00240">
    <property type="entry name" value="FHA"/>
    <property type="match status" value="1"/>
</dbReference>
<dbReference type="InterPro" id="IPR036457">
    <property type="entry name" value="PPM-type-like_dom_sf"/>
</dbReference>
<evidence type="ECO:0000313" key="4">
    <source>
        <dbReference type="Proteomes" id="UP000245765"/>
    </source>
</evidence>
<dbReference type="PANTHER" id="PTHR43156:SF2">
    <property type="entry name" value="STAGE II SPORULATION PROTEIN E"/>
    <property type="match status" value="1"/>
</dbReference>
<protein>
    <recommendedName>
        <fullName evidence="2">FHA domain-containing protein</fullName>
    </recommendedName>
</protein>
<comment type="caution">
    <text evidence="3">The sequence shown here is derived from an EMBL/GenBank/DDBJ whole genome shotgun (WGS) entry which is preliminary data.</text>
</comment>